<evidence type="ECO:0000256" key="4">
    <source>
        <dbReference type="PROSITE-ProRule" id="PRU10055"/>
    </source>
</evidence>
<name>R2T4Q2_9ENTE</name>
<dbReference type="GO" id="GO:0005829">
    <property type="term" value="C:cytosol"/>
    <property type="evidence" value="ECO:0007669"/>
    <property type="project" value="TreeGrafter"/>
</dbReference>
<dbReference type="eggNOG" id="COG2723">
    <property type="taxonomic scope" value="Bacteria"/>
</dbReference>
<dbReference type="PROSITE" id="PS00572">
    <property type="entry name" value="GLYCOSYL_HYDROL_F1_1"/>
    <property type="match status" value="1"/>
</dbReference>
<evidence type="ECO:0000256" key="1">
    <source>
        <dbReference type="ARBA" id="ARBA00010838"/>
    </source>
</evidence>
<evidence type="ECO:0000313" key="8">
    <source>
        <dbReference type="Proteomes" id="UP000013782"/>
    </source>
</evidence>
<feature type="active site" description="Nucleophile" evidence="4">
    <location>
        <position position="385"/>
    </location>
</feature>
<evidence type="ECO:0008006" key="9">
    <source>
        <dbReference type="Google" id="ProtNLM"/>
    </source>
</evidence>
<dbReference type="Gene3D" id="3.20.20.80">
    <property type="entry name" value="Glycosidases"/>
    <property type="match status" value="1"/>
</dbReference>
<dbReference type="PANTHER" id="PTHR10353">
    <property type="entry name" value="GLYCOSYL HYDROLASE"/>
    <property type="match status" value="1"/>
</dbReference>
<evidence type="ECO:0000256" key="2">
    <source>
        <dbReference type="ARBA" id="ARBA00022801"/>
    </source>
</evidence>
<dbReference type="HOGENOM" id="CLU_001859_0_2_9"/>
<dbReference type="FunFam" id="3.20.20.80:FF:000004">
    <property type="entry name" value="Beta-glucosidase 6-phospho-beta-glucosidase"/>
    <property type="match status" value="1"/>
</dbReference>
<gene>
    <name evidence="7" type="ORF">UAU_01201</name>
</gene>
<comment type="caution">
    <text evidence="7">The sequence shown here is derived from an EMBL/GenBank/DDBJ whole genome shotgun (WGS) entry which is preliminary data.</text>
</comment>
<keyword evidence="2 6" id="KW-0378">Hydrolase</keyword>
<comment type="similarity">
    <text evidence="1 5">Belongs to the glycosyl hydrolase 1 family.</text>
</comment>
<dbReference type="PANTHER" id="PTHR10353:SF122">
    <property type="entry name" value="6-PHOSPHO-BETA-GLUCOSIDASE ASCB-RELATED"/>
    <property type="match status" value="1"/>
</dbReference>
<keyword evidence="8" id="KW-1185">Reference proteome</keyword>
<dbReference type="EMBL" id="AJAQ01000011">
    <property type="protein sequence ID" value="EOH95239.1"/>
    <property type="molecule type" value="Genomic_DNA"/>
</dbReference>
<evidence type="ECO:0000313" key="7">
    <source>
        <dbReference type="EMBL" id="EOH95239.1"/>
    </source>
</evidence>
<dbReference type="PROSITE" id="PS00653">
    <property type="entry name" value="GLYCOSYL_HYDROL_F1_2"/>
    <property type="match status" value="1"/>
</dbReference>
<protein>
    <recommendedName>
        <fullName evidence="9">6-phospho-beta-glucosidase</fullName>
    </recommendedName>
</protein>
<reference evidence="7 8" key="1">
    <citation type="submission" date="2013-02" db="EMBL/GenBank/DDBJ databases">
        <title>The Genome Sequence of Enterococcus pallens BAA-351.</title>
        <authorList>
            <consortium name="The Broad Institute Genome Sequencing Platform"/>
            <consortium name="The Broad Institute Genome Sequencing Center for Infectious Disease"/>
            <person name="Earl A.M."/>
            <person name="Gilmore M.S."/>
            <person name="Lebreton F."/>
            <person name="Walker B."/>
            <person name="Young S.K."/>
            <person name="Zeng Q."/>
            <person name="Gargeya S."/>
            <person name="Fitzgerald M."/>
            <person name="Haas B."/>
            <person name="Abouelleil A."/>
            <person name="Alvarado L."/>
            <person name="Arachchi H.M."/>
            <person name="Berlin A.M."/>
            <person name="Chapman S.B."/>
            <person name="Dewar J."/>
            <person name="Goldberg J."/>
            <person name="Griggs A."/>
            <person name="Gujja S."/>
            <person name="Hansen M."/>
            <person name="Howarth C."/>
            <person name="Imamovic A."/>
            <person name="Larimer J."/>
            <person name="McCowan C."/>
            <person name="Murphy C."/>
            <person name="Neiman D."/>
            <person name="Pearson M."/>
            <person name="Priest M."/>
            <person name="Roberts A."/>
            <person name="Saif S."/>
            <person name="Shea T."/>
            <person name="Sisk P."/>
            <person name="Sykes S."/>
            <person name="Wortman J."/>
            <person name="Nusbaum C."/>
            <person name="Birren B."/>
        </authorList>
    </citation>
    <scope>NUCLEOTIDE SEQUENCE [LARGE SCALE GENOMIC DNA]</scope>
    <source>
        <strain evidence="7 8">ATCC BAA-351</strain>
    </source>
</reference>
<dbReference type="GO" id="GO:0016052">
    <property type="term" value="P:carbohydrate catabolic process"/>
    <property type="evidence" value="ECO:0007669"/>
    <property type="project" value="TreeGrafter"/>
</dbReference>
<dbReference type="InterPro" id="IPR017853">
    <property type="entry name" value="GH"/>
</dbReference>
<keyword evidence="3 6" id="KW-0326">Glycosidase</keyword>
<organism evidence="7 8">
    <name type="scientific">Enterococcus pallens ATCC BAA-351</name>
    <dbReference type="NCBI Taxonomy" id="1158607"/>
    <lineage>
        <taxon>Bacteria</taxon>
        <taxon>Bacillati</taxon>
        <taxon>Bacillota</taxon>
        <taxon>Bacilli</taxon>
        <taxon>Lactobacillales</taxon>
        <taxon>Enterococcaceae</taxon>
        <taxon>Enterococcus</taxon>
    </lineage>
</organism>
<dbReference type="Pfam" id="PF00232">
    <property type="entry name" value="Glyco_hydro_1"/>
    <property type="match status" value="1"/>
</dbReference>
<dbReference type="AlphaFoldDB" id="R2T4Q2"/>
<sequence>MTRFPKDFLWGGATAANQMEGAWNVAGKGMSVADVCRLKPGADQKNMSQHWNISSQDIVEARESEDTEYYPKRHGIDFYHHYKEDIKLFAEMGFTVYRMSIAWSRIFPNGDEETPNEAGLQFYDEVFDELAKYGIEPLVTISHYEQPLYFAEKYDGWASRKSIEFFTRYVEALCQRYKNKVKYWITFNEIDSIIRHPFMSGGLIRDHFQTEQDYQQAIYQAMHHQFVASALATKICRKWIPEAQVGCMITKQTYYPLTAKPEDVLMAQLDARELFAFSDTQVFGEYPAYLWTKYQNEGIQLAIGEDDLAIMKKYVVDFVSFSYYSSSCSAFDKNGLDINEGNTATTIKNPYLTTTDWGWQIDPIGMRISLIELYDRYRKPLFVVENGLGAKDQLVDGQVKDDYRISYMNDHILQISKAINEDGVEVLGYTSWGCIDVISNSTNQMEKRYGFIYVDIDDFGHGTYKRYKKASFQWYKEIIATNGETLVDSATQSEKVLSV</sequence>
<dbReference type="SUPFAM" id="SSF51445">
    <property type="entry name" value="(Trans)glycosidases"/>
    <property type="match status" value="1"/>
</dbReference>
<proteinExistence type="inferred from homology"/>
<evidence type="ECO:0000256" key="5">
    <source>
        <dbReference type="RuleBase" id="RU003690"/>
    </source>
</evidence>
<dbReference type="PATRIC" id="fig|1158607.3.peg.1184"/>
<dbReference type="Proteomes" id="UP000013782">
    <property type="component" value="Unassembled WGS sequence"/>
</dbReference>
<dbReference type="InterPro" id="IPR001360">
    <property type="entry name" value="Glyco_hydro_1"/>
</dbReference>
<accession>R2T4Q2</accession>
<dbReference type="InterPro" id="IPR033132">
    <property type="entry name" value="GH_1_N_CS"/>
</dbReference>
<dbReference type="PRINTS" id="PR00131">
    <property type="entry name" value="GLHYDRLASE1"/>
</dbReference>
<dbReference type="OrthoDB" id="1637462at2"/>
<dbReference type="InterPro" id="IPR018120">
    <property type="entry name" value="Glyco_hydro_1_AS"/>
</dbReference>
<evidence type="ECO:0000256" key="6">
    <source>
        <dbReference type="RuleBase" id="RU004468"/>
    </source>
</evidence>
<dbReference type="GO" id="GO:0008422">
    <property type="term" value="F:beta-glucosidase activity"/>
    <property type="evidence" value="ECO:0007669"/>
    <property type="project" value="TreeGrafter"/>
</dbReference>
<evidence type="ECO:0000256" key="3">
    <source>
        <dbReference type="ARBA" id="ARBA00023295"/>
    </source>
</evidence>
<dbReference type="STRING" id="160454.RV10_GL002286"/>